<dbReference type="Proteomes" id="UP001162992">
    <property type="component" value="Chromosome 20"/>
</dbReference>
<evidence type="ECO:0000313" key="1">
    <source>
        <dbReference type="EMBL" id="KAJ7519165.1"/>
    </source>
</evidence>
<proteinExistence type="predicted"/>
<organism evidence="1 2">
    <name type="scientific">Diphasiastrum complanatum</name>
    <name type="common">Issler's clubmoss</name>
    <name type="synonym">Lycopodium complanatum</name>
    <dbReference type="NCBI Taxonomy" id="34168"/>
    <lineage>
        <taxon>Eukaryota</taxon>
        <taxon>Viridiplantae</taxon>
        <taxon>Streptophyta</taxon>
        <taxon>Embryophyta</taxon>
        <taxon>Tracheophyta</taxon>
        <taxon>Lycopodiopsida</taxon>
        <taxon>Lycopodiales</taxon>
        <taxon>Lycopodiaceae</taxon>
        <taxon>Lycopodioideae</taxon>
        <taxon>Diphasiastrum</taxon>
    </lineage>
</organism>
<accession>A0ACC2ANT0</accession>
<evidence type="ECO:0000313" key="2">
    <source>
        <dbReference type="Proteomes" id="UP001162992"/>
    </source>
</evidence>
<dbReference type="EMBL" id="CM055111">
    <property type="protein sequence ID" value="KAJ7519165.1"/>
    <property type="molecule type" value="Genomic_DNA"/>
</dbReference>
<reference evidence="2" key="1">
    <citation type="journal article" date="2024" name="Proc. Natl. Acad. Sci. U.S.A.">
        <title>Extraordinary preservation of gene collinearity over three hundred million years revealed in homosporous lycophytes.</title>
        <authorList>
            <person name="Li C."/>
            <person name="Wickell D."/>
            <person name="Kuo L.Y."/>
            <person name="Chen X."/>
            <person name="Nie B."/>
            <person name="Liao X."/>
            <person name="Peng D."/>
            <person name="Ji J."/>
            <person name="Jenkins J."/>
            <person name="Williams M."/>
            <person name="Shu S."/>
            <person name="Plott C."/>
            <person name="Barry K."/>
            <person name="Rajasekar S."/>
            <person name="Grimwood J."/>
            <person name="Han X."/>
            <person name="Sun S."/>
            <person name="Hou Z."/>
            <person name="He W."/>
            <person name="Dai G."/>
            <person name="Sun C."/>
            <person name="Schmutz J."/>
            <person name="Leebens-Mack J.H."/>
            <person name="Li F.W."/>
            <person name="Wang L."/>
        </authorList>
    </citation>
    <scope>NUCLEOTIDE SEQUENCE [LARGE SCALE GENOMIC DNA]</scope>
    <source>
        <strain evidence="2">cv. PW_Plant_1</strain>
    </source>
</reference>
<name>A0ACC2ANT0_DIPCM</name>
<protein>
    <submittedName>
        <fullName evidence="1">Uncharacterized protein</fullName>
    </submittedName>
</protein>
<gene>
    <name evidence="1" type="ORF">O6H91_20G025700</name>
</gene>
<keyword evidence="2" id="KW-1185">Reference proteome</keyword>
<comment type="caution">
    <text evidence="1">The sequence shown here is derived from an EMBL/GenBank/DDBJ whole genome shotgun (WGS) entry which is preliminary data.</text>
</comment>
<sequence length="729" mass="81613">MNFYCISKLGLRTNSIYSLGHLRFACSSFLQGAIGDKWILKRTEGPKDGSVISSRLDRGFIFPMWSNSQSFREERPHLIGANLYPGSVFHGRRISNICSSIVDCAVNEVESSPQCLNQSASFYCARYEDGNKQQETGHIHHGSGNDYSSQSEAAKRIAYTLKQIKLGYEDQNALYYAEAYFTSSFVCEVLAHLDDFHLALDFIAWAELEKGCNPDASTCRVLIDISGSVEDTLRRWLHDWRIKGHKLPASALLDLLSCYCKDKNLPAALAVYSLLRSYGLSLNTLSCNLLIVCSLQVDNHEIALSVYEYMVQTVSSQPNPYTFRSLVQGLTKAGKIDLAYVYLREMMKRGLIPNVTTWNCIIIGFLKMGKIDAAFHGLDEMKSAGCRPDAITYKALVKYLCKVKQTGQAYHIFREMVSTGNKPNVVTYNLLLDGLGKEGQIEKALNLFKEMESCCCLPDVVAYSTLINILGKAGQVDEAYKLLEDMKKQGCMVDCITYNTLIDGFGKAGKMQRVWELFETMKADGCSPNVVTFTTMIDIFLRAGQTIQAETLYEEMKESGCAANAVTYRVLVDGFSRLADISKAWKIFEEMKAMGFSPIVSTYNILVGALGKEGEVEKACQLFEDTERVGFSPKLDLYKTFLLALHESSFEDRILDFLQMRKAQMKMDELGMLKGLVDHFLNSGQGDIALRLFDKLRESGFDMEAVTDRSLLTSLAKVLKANKVLNTQA</sequence>